<dbReference type="CDD" id="cd00082">
    <property type="entry name" value="HisKA"/>
    <property type="match status" value="1"/>
</dbReference>
<dbReference type="Pfam" id="PF02518">
    <property type="entry name" value="HATPase_c"/>
    <property type="match status" value="1"/>
</dbReference>
<evidence type="ECO:0000256" key="2">
    <source>
        <dbReference type="ARBA" id="ARBA00004236"/>
    </source>
</evidence>
<dbReference type="InterPro" id="IPR005467">
    <property type="entry name" value="His_kinase_dom"/>
</dbReference>
<dbReference type="SUPFAM" id="SSF55874">
    <property type="entry name" value="ATPase domain of HSP90 chaperone/DNA topoisomerase II/histidine kinase"/>
    <property type="match status" value="1"/>
</dbReference>
<dbReference type="PANTHER" id="PTHR45436:SF5">
    <property type="entry name" value="SENSOR HISTIDINE KINASE TRCS"/>
    <property type="match status" value="1"/>
</dbReference>
<comment type="catalytic activity">
    <reaction evidence="1">
        <text>ATP + protein L-histidine = ADP + protein N-phospho-L-histidine.</text>
        <dbReference type="EC" id="2.7.13.3"/>
    </reaction>
</comment>
<keyword evidence="5" id="KW-0808">Transferase</keyword>
<dbReference type="InterPro" id="IPR004358">
    <property type="entry name" value="Sig_transdc_His_kin-like_C"/>
</dbReference>
<comment type="subcellular location">
    <subcellularLocation>
        <location evidence="2">Cell membrane</location>
    </subcellularLocation>
</comment>
<dbReference type="EMBL" id="BAAAYR010000004">
    <property type="protein sequence ID" value="GAA3572429.1"/>
    <property type="molecule type" value="Genomic_DNA"/>
</dbReference>
<dbReference type="SMART" id="SM00388">
    <property type="entry name" value="HisKA"/>
    <property type="match status" value="1"/>
</dbReference>
<dbReference type="PROSITE" id="PS50885">
    <property type="entry name" value="HAMP"/>
    <property type="match status" value="1"/>
</dbReference>
<comment type="caution">
    <text evidence="14">The sequence shown here is derived from an EMBL/GenBank/DDBJ whole genome shotgun (WGS) entry which is preliminary data.</text>
</comment>
<dbReference type="PANTHER" id="PTHR45436">
    <property type="entry name" value="SENSOR HISTIDINE KINASE YKOH"/>
    <property type="match status" value="1"/>
</dbReference>
<dbReference type="Pfam" id="PF00672">
    <property type="entry name" value="HAMP"/>
    <property type="match status" value="1"/>
</dbReference>
<evidence type="ECO:0000256" key="10">
    <source>
        <dbReference type="ARBA" id="ARBA00023136"/>
    </source>
</evidence>
<gene>
    <name evidence="14" type="ORF">GCM10022197_31440</name>
</gene>
<sequence length="477" mass="50307">MTEQGAAPPARGPRRGWLRLGPSLQRRVSRFTLLIVALAVLLTGLGGYLATRISVNSAVDSVLASVSDTALRALGPTPDDAAVTRFLASTSEFDDDIVTAVVRADGQVVRAPDAAVVEVGSRDVAVAAGRSASTTHMASTGTGAAYRVHVVPIGERPGLALFVARPMAGAQQILQALTLALSLFGLLAVVAAGIVGRRVARAGVAPVRELTAAVEQRAAQDDLQPVPVDSDDEIGRLGIAFNHLLDTVQVSRARQARFVADAGHELRTPLTSMRTNIELLTADAEHAMLPPGDRVLIMREVRTQLMEFSTLVSDLIGLTREDRSYAQLEEVDLTSVLEEAVDRVSMRAPGLGWAVQLDEVRLQGDADLLSRAFTNVLDNAVKYSPPGGTISVTLADGEVRISDEGRGVSKEDSPFVFDRFFRSEASRATPGTGLGLSITDSVVRQHGGRVAVTDAPGGGASFVLTFPSATARTSAPR</sequence>
<feature type="domain" description="Histidine kinase" evidence="12">
    <location>
        <begin position="261"/>
        <end position="470"/>
    </location>
</feature>
<keyword evidence="9" id="KW-0902">Two-component regulatory system</keyword>
<dbReference type="InterPro" id="IPR036890">
    <property type="entry name" value="HATPase_C_sf"/>
</dbReference>
<evidence type="ECO:0000256" key="7">
    <source>
        <dbReference type="ARBA" id="ARBA00022777"/>
    </source>
</evidence>
<dbReference type="Pfam" id="PF00512">
    <property type="entry name" value="HisKA"/>
    <property type="match status" value="1"/>
</dbReference>
<protein>
    <recommendedName>
        <fullName evidence="3">histidine kinase</fullName>
        <ecNumber evidence="3">2.7.13.3</ecNumber>
    </recommendedName>
</protein>
<evidence type="ECO:0000313" key="15">
    <source>
        <dbReference type="Proteomes" id="UP001500767"/>
    </source>
</evidence>
<evidence type="ECO:0000256" key="6">
    <source>
        <dbReference type="ARBA" id="ARBA00022692"/>
    </source>
</evidence>
<dbReference type="RefSeq" id="WP_204913546.1">
    <property type="nucleotide sequence ID" value="NZ_BAAAYR010000004.1"/>
</dbReference>
<dbReference type="SMART" id="SM00387">
    <property type="entry name" value="HATPase_c"/>
    <property type="match status" value="1"/>
</dbReference>
<proteinExistence type="predicted"/>
<dbReference type="GO" id="GO:0005524">
    <property type="term" value="F:ATP binding"/>
    <property type="evidence" value="ECO:0007669"/>
    <property type="project" value="UniProtKB-KW"/>
</dbReference>
<accession>A0ABP6XTK7</accession>
<dbReference type="CDD" id="cd06225">
    <property type="entry name" value="HAMP"/>
    <property type="match status" value="1"/>
</dbReference>
<evidence type="ECO:0000256" key="11">
    <source>
        <dbReference type="SAM" id="Phobius"/>
    </source>
</evidence>
<keyword evidence="15" id="KW-1185">Reference proteome</keyword>
<evidence type="ECO:0000256" key="5">
    <source>
        <dbReference type="ARBA" id="ARBA00022679"/>
    </source>
</evidence>
<dbReference type="Gene3D" id="6.10.340.10">
    <property type="match status" value="1"/>
</dbReference>
<keyword evidence="14" id="KW-0067">ATP-binding</keyword>
<dbReference type="InterPro" id="IPR050428">
    <property type="entry name" value="TCS_sensor_his_kinase"/>
</dbReference>
<dbReference type="Proteomes" id="UP001500767">
    <property type="component" value="Unassembled WGS sequence"/>
</dbReference>
<feature type="transmembrane region" description="Helical" evidence="11">
    <location>
        <begin position="173"/>
        <end position="195"/>
    </location>
</feature>
<keyword evidence="7" id="KW-0418">Kinase</keyword>
<evidence type="ECO:0000259" key="13">
    <source>
        <dbReference type="PROSITE" id="PS50885"/>
    </source>
</evidence>
<evidence type="ECO:0000256" key="9">
    <source>
        <dbReference type="ARBA" id="ARBA00023012"/>
    </source>
</evidence>
<keyword evidence="14" id="KW-0547">Nucleotide-binding</keyword>
<dbReference type="EC" id="2.7.13.3" evidence="3"/>
<dbReference type="Gene3D" id="1.10.287.130">
    <property type="match status" value="1"/>
</dbReference>
<keyword evidence="10 11" id="KW-0472">Membrane</keyword>
<evidence type="ECO:0000259" key="12">
    <source>
        <dbReference type="PROSITE" id="PS50109"/>
    </source>
</evidence>
<evidence type="ECO:0000256" key="1">
    <source>
        <dbReference type="ARBA" id="ARBA00000085"/>
    </source>
</evidence>
<dbReference type="InterPro" id="IPR003594">
    <property type="entry name" value="HATPase_dom"/>
</dbReference>
<dbReference type="PRINTS" id="PR00344">
    <property type="entry name" value="BCTRLSENSOR"/>
</dbReference>
<dbReference type="CDD" id="cd00075">
    <property type="entry name" value="HATPase"/>
    <property type="match status" value="1"/>
</dbReference>
<keyword evidence="4" id="KW-0597">Phosphoprotein</keyword>
<dbReference type="SUPFAM" id="SSF158472">
    <property type="entry name" value="HAMP domain-like"/>
    <property type="match status" value="1"/>
</dbReference>
<feature type="domain" description="HAMP" evidence="13">
    <location>
        <begin position="201"/>
        <end position="253"/>
    </location>
</feature>
<dbReference type="InterPro" id="IPR003661">
    <property type="entry name" value="HisK_dim/P_dom"/>
</dbReference>
<evidence type="ECO:0000256" key="4">
    <source>
        <dbReference type="ARBA" id="ARBA00022553"/>
    </source>
</evidence>
<dbReference type="InterPro" id="IPR003660">
    <property type="entry name" value="HAMP_dom"/>
</dbReference>
<keyword evidence="8 11" id="KW-1133">Transmembrane helix</keyword>
<evidence type="ECO:0000256" key="8">
    <source>
        <dbReference type="ARBA" id="ARBA00022989"/>
    </source>
</evidence>
<evidence type="ECO:0000256" key="3">
    <source>
        <dbReference type="ARBA" id="ARBA00012438"/>
    </source>
</evidence>
<dbReference type="InterPro" id="IPR036097">
    <property type="entry name" value="HisK_dim/P_sf"/>
</dbReference>
<dbReference type="PROSITE" id="PS50109">
    <property type="entry name" value="HIS_KIN"/>
    <property type="match status" value="1"/>
</dbReference>
<dbReference type="SUPFAM" id="SSF47384">
    <property type="entry name" value="Homodimeric domain of signal transducing histidine kinase"/>
    <property type="match status" value="1"/>
</dbReference>
<keyword evidence="6 11" id="KW-0812">Transmembrane</keyword>
<organism evidence="14 15">
    <name type="scientific">Microlunatus spumicola</name>
    <dbReference type="NCBI Taxonomy" id="81499"/>
    <lineage>
        <taxon>Bacteria</taxon>
        <taxon>Bacillati</taxon>
        <taxon>Actinomycetota</taxon>
        <taxon>Actinomycetes</taxon>
        <taxon>Propionibacteriales</taxon>
        <taxon>Propionibacteriaceae</taxon>
        <taxon>Microlunatus</taxon>
    </lineage>
</organism>
<name>A0ABP6XTK7_9ACTN</name>
<dbReference type="Gene3D" id="3.30.565.10">
    <property type="entry name" value="Histidine kinase-like ATPase, C-terminal domain"/>
    <property type="match status" value="1"/>
</dbReference>
<dbReference type="SMART" id="SM00304">
    <property type="entry name" value="HAMP"/>
    <property type="match status" value="1"/>
</dbReference>
<reference evidence="15" key="1">
    <citation type="journal article" date="2019" name="Int. J. Syst. Evol. Microbiol.">
        <title>The Global Catalogue of Microorganisms (GCM) 10K type strain sequencing project: providing services to taxonomists for standard genome sequencing and annotation.</title>
        <authorList>
            <consortium name="The Broad Institute Genomics Platform"/>
            <consortium name="The Broad Institute Genome Sequencing Center for Infectious Disease"/>
            <person name="Wu L."/>
            <person name="Ma J."/>
        </authorList>
    </citation>
    <scope>NUCLEOTIDE SEQUENCE [LARGE SCALE GENOMIC DNA]</scope>
    <source>
        <strain evidence="15">JCM 16540</strain>
    </source>
</reference>
<feature type="transmembrane region" description="Helical" evidence="11">
    <location>
        <begin position="31"/>
        <end position="50"/>
    </location>
</feature>
<evidence type="ECO:0000313" key="14">
    <source>
        <dbReference type="EMBL" id="GAA3572429.1"/>
    </source>
</evidence>